<protein>
    <submittedName>
        <fullName evidence="2">YtpI-like protein</fullName>
    </submittedName>
</protein>
<evidence type="ECO:0000256" key="1">
    <source>
        <dbReference type="SAM" id="Phobius"/>
    </source>
</evidence>
<dbReference type="EMBL" id="QPJJ01000009">
    <property type="protein sequence ID" value="RCW66305.1"/>
    <property type="molecule type" value="Genomic_DNA"/>
</dbReference>
<dbReference type="RefSeq" id="WP_114353260.1">
    <property type="nucleotide sequence ID" value="NZ_QPJJ01000009.1"/>
</dbReference>
<feature type="transmembrane region" description="Helical" evidence="1">
    <location>
        <begin position="6"/>
        <end position="24"/>
    </location>
</feature>
<reference evidence="2 3" key="1">
    <citation type="submission" date="2018-07" db="EMBL/GenBank/DDBJ databases">
        <title>Genomic Encyclopedia of Type Strains, Phase IV (KMG-IV): sequencing the most valuable type-strain genomes for metagenomic binning, comparative biology and taxonomic classification.</title>
        <authorList>
            <person name="Goeker M."/>
        </authorList>
    </citation>
    <scope>NUCLEOTIDE SEQUENCE [LARGE SCALE GENOMIC DNA]</scope>
    <source>
        <strain evidence="2 3">DSM 27696</strain>
    </source>
</reference>
<gene>
    <name evidence="2" type="ORF">DFR57_10920</name>
</gene>
<organism evidence="2 3">
    <name type="scientific">Saliterribacillus persicus</name>
    <dbReference type="NCBI Taxonomy" id="930114"/>
    <lineage>
        <taxon>Bacteria</taxon>
        <taxon>Bacillati</taxon>
        <taxon>Bacillota</taxon>
        <taxon>Bacilli</taxon>
        <taxon>Bacillales</taxon>
        <taxon>Bacillaceae</taxon>
        <taxon>Saliterribacillus</taxon>
    </lineage>
</organism>
<dbReference type="AlphaFoldDB" id="A0A368XEM2"/>
<dbReference type="OrthoDB" id="2453019at2"/>
<keyword evidence="3" id="KW-1185">Reference proteome</keyword>
<comment type="caution">
    <text evidence="2">The sequence shown here is derived from an EMBL/GenBank/DDBJ whole genome shotgun (WGS) entry which is preliminary data.</text>
</comment>
<evidence type="ECO:0000313" key="3">
    <source>
        <dbReference type="Proteomes" id="UP000252585"/>
    </source>
</evidence>
<keyword evidence="1" id="KW-1133">Transmembrane helix</keyword>
<sequence length="94" mass="11033">MIIFPLTIIITAIMYLYYKVMILRTKDPLLQEIQNAKARIALGLFMIFFGVNQYLFYETTLALYIALIFLLFGILQGYGGSKRWKHYKGELSKR</sequence>
<accession>A0A368XEM2</accession>
<proteinExistence type="predicted"/>
<dbReference type="Proteomes" id="UP000252585">
    <property type="component" value="Unassembled WGS sequence"/>
</dbReference>
<feature type="transmembrane region" description="Helical" evidence="1">
    <location>
        <begin position="61"/>
        <end position="78"/>
    </location>
</feature>
<dbReference type="Pfam" id="PF14007">
    <property type="entry name" value="YtpI"/>
    <property type="match status" value="1"/>
</dbReference>
<dbReference type="InterPro" id="IPR025618">
    <property type="entry name" value="YtpI"/>
</dbReference>
<evidence type="ECO:0000313" key="2">
    <source>
        <dbReference type="EMBL" id="RCW66305.1"/>
    </source>
</evidence>
<keyword evidence="1" id="KW-0812">Transmembrane</keyword>
<feature type="transmembrane region" description="Helical" evidence="1">
    <location>
        <begin position="36"/>
        <end position="55"/>
    </location>
</feature>
<keyword evidence="1" id="KW-0472">Membrane</keyword>
<name>A0A368XEM2_9BACI</name>